<feature type="region of interest" description="Disordered" evidence="1">
    <location>
        <begin position="1"/>
        <end position="27"/>
    </location>
</feature>
<accession>A0AAV2CWS0</accession>
<evidence type="ECO:0000313" key="2">
    <source>
        <dbReference type="EMBL" id="CAL1360969.1"/>
    </source>
</evidence>
<keyword evidence="3" id="KW-1185">Reference proteome</keyword>
<feature type="region of interest" description="Disordered" evidence="1">
    <location>
        <begin position="99"/>
        <end position="136"/>
    </location>
</feature>
<name>A0AAV2CWS0_9ROSI</name>
<dbReference type="AlphaFoldDB" id="A0AAV2CWS0"/>
<dbReference type="Proteomes" id="UP001497516">
    <property type="component" value="Chromosome 10"/>
</dbReference>
<gene>
    <name evidence="2" type="ORF">LTRI10_LOCUS8370</name>
</gene>
<dbReference type="EMBL" id="OZ034814">
    <property type="protein sequence ID" value="CAL1360969.1"/>
    <property type="molecule type" value="Genomic_DNA"/>
</dbReference>
<reference evidence="2 3" key="1">
    <citation type="submission" date="2024-04" db="EMBL/GenBank/DDBJ databases">
        <authorList>
            <person name="Fracassetti M."/>
        </authorList>
    </citation>
    <scope>NUCLEOTIDE SEQUENCE [LARGE SCALE GENOMIC DNA]</scope>
</reference>
<evidence type="ECO:0000313" key="3">
    <source>
        <dbReference type="Proteomes" id="UP001497516"/>
    </source>
</evidence>
<proteinExistence type="predicted"/>
<protein>
    <submittedName>
        <fullName evidence="2">Uncharacterized protein</fullName>
    </submittedName>
</protein>
<feature type="compositionally biased region" description="Polar residues" evidence="1">
    <location>
        <begin position="10"/>
        <end position="27"/>
    </location>
</feature>
<organism evidence="2 3">
    <name type="scientific">Linum trigynum</name>
    <dbReference type="NCBI Taxonomy" id="586398"/>
    <lineage>
        <taxon>Eukaryota</taxon>
        <taxon>Viridiplantae</taxon>
        <taxon>Streptophyta</taxon>
        <taxon>Embryophyta</taxon>
        <taxon>Tracheophyta</taxon>
        <taxon>Spermatophyta</taxon>
        <taxon>Magnoliopsida</taxon>
        <taxon>eudicotyledons</taxon>
        <taxon>Gunneridae</taxon>
        <taxon>Pentapetalae</taxon>
        <taxon>rosids</taxon>
        <taxon>fabids</taxon>
        <taxon>Malpighiales</taxon>
        <taxon>Linaceae</taxon>
        <taxon>Linum</taxon>
    </lineage>
</organism>
<sequence length="136" mass="15438">MEPGVAVSMLRSQSMINTEPPKSTNASINDEGLKQLLECSKHPRWSRKPMKGTLRSCKKDLESSMLRSQSMINTEPPKSTNASINDKGLKQLLECSKHPRWSRKPMKGTLRSCKKDLESSRRRGPWRGRLSKGYPI</sequence>
<evidence type="ECO:0000256" key="1">
    <source>
        <dbReference type="SAM" id="MobiDB-lite"/>
    </source>
</evidence>